<feature type="coiled-coil region" evidence="4">
    <location>
        <begin position="236"/>
        <end position="343"/>
    </location>
</feature>
<dbReference type="AlphaFoldDB" id="A0A1E5L877"/>
<dbReference type="STRING" id="1390249.BHU72_11860"/>
<proteinExistence type="inferred from homology"/>
<reference evidence="5 6" key="1">
    <citation type="submission" date="2016-09" db="EMBL/GenBank/DDBJ databases">
        <title>Desulfuribacillus arsenicus sp. nov., an obligately anaerobic, dissimilatory arsenic- and antimonate-reducing bacterium isolated from anoxic sediments.</title>
        <authorList>
            <person name="Abin C.A."/>
            <person name="Hollibaugh J.T."/>
        </authorList>
    </citation>
    <scope>NUCLEOTIDE SEQUENCE [LARGE SCALE GENOMIC DNA]</scope>
    <source>
        <strain evidence="5 6">MLFW-2</strain>
    </source>
</reference>
<gene>
    <name evidence="5" type="ORF">BHU72_11860</name>
</gene>
<dbReference type="SUPFAM" id="SSF52540">
    <property type="entry name" value="P-loop containing nucleoside triphosphate hydrolases"/>
    <property type="match status" value="1"/>
</dbReference>
<dbReference type="RefSeq" id="WP_069701452.1">
    <property type="nucleotide sequence ID" value="NZ_MJAT01000006.1"/>
</dbReference>
<comment type="caution">
    <text evidence="5">The sequence shown here is derived from an EMBL/GenBank/DDBJ whole genome shotgun (WGS) entry which is preliminary data.</text>
</comment>
<dbReference type="PANTHER" id="PTHR32114:SF2">
    <property type="entry name" value="ABC TRANSPORTER ABCH.3"/>
    <property type="match status" value="1"/>
</dbReference>
<comment type="similarity">
    <text evidence="1">Belongs to the SMC family. SbcC subfamily.</text>
</comment>
<keyword evidence="6" id="KW-1185">Reference proteome</keyword>
<evidence type="ECO:0000256" key="3">
    <source>
        <dbReference type="ARBA" id="ARBA00013368"/>
    </source>
</evidence>
<evidence type="ECO:0000313" key="6">
    <source>
        <dbReference type="Proteomes" id="UP000095255"/>
    </source>
</evidence>
<evidence type="ECO:0000256" key="2">
    <source>
        <dbReference type="ARBA" id="ARBA00011322"/>
    </source>
</evidence>
<dbReference type="Proteomes" id="UP000095255">
    <property type="component" value="Unassembled WGS sequence"/>
</dbReference>
<comment type="subunit">
    <text evidence="2">Heterodimer of SbcC and SbcD.</text>
</comment>
<accession>A0A1E5L877</accession>
<dbReference type="EMBL" id="MJAT01000006">
    <property type="protein sequence ID" value="OEH86224.1"/>
    <property type="molecule type" value="Genomic_DNA"/>
</dbReference>
<evidence type="ECO:0000313" key="5">
    <source>
        <dbReference type="EMBL" id="OEH86224.1"/>
    </source>
</evidence>
<feature type="coiled-coil region" evidence="4">
    <location>
        <begin position="391"/>
        <end position="535"/>
    </location>
</feature>
<dbReference type="InterPro" id="IPR027417">
    <property type="entry name" value="P-loop_NTPase"/>
</dbReference>
<organism evidence="5 6">
    <name type="scientific">Desulfuribacillus stibiiarsenatis</name>
    <dbReference type="NCBI Taxonomy" id="1390249"/>
    <lineage>
        <taxon>Bacteria</taxon>
        <taxon>Bacillati</taxon>
        <taxon>Bacillota</taxon>
        <taxon>Desulfuribacillia</taxon>
        <taxon>Desulfuribacillales</taxon>
        <taxon>Desulfuribacillaceae</taxon>
        <taxon>Desulfuribacillus</taxon>
    </lineage>
</organism>
<dbReference type="PANTHER" id="PTHR32114">
    <property type="entry name" value="ABC TRANSPORTER ABCH.3"/>
    <property type="match status" value="1"/>
</dbReference>
<name>A0A1E5L877_9FIRM</name>
<evidence type="ECO:0000256" key="4">
    <source>
        <dbReference type="SAM" id="Coils"/>
    </source>
</evidence>
<dbReference type="OrthoDB" id="1698838at2"/>
<evidence type="ECO:0000256" key="1">
    <source>
        <dbReference type="ARBA" id="ARBA00006930"/>
    </source>
</evidence>
<keyword evidence="4" id="KW-0175">Coiled coil</keyword>
<dbReference type="Gene3D" id="3.40.50.300">
    <property type="entry name" value="P-loop containing nucleotide triphosphate hydrolases"/>
    <property type="match status" value="1"/>
</dbReference>
<dbReference type="Gene3D" id="1.10.287.1490">
    <property type="match status" value="2"/>
</dbReference>
<protein>
    <recommendedName>
        <fullName evidence="3">Nuclease SbcCD subunit C</fullName>
    </recommendedName>
</protein>
<sequence length="660" mass="75250">MQMKLINLVLKNFKGIKHFELNTIGGNADIFGDNATGKTTVYDAFLWLLFDKDSQNKKDFAIKTLDEQGNVIHGLEHEVEGTFDVNGKRLSLRKVYAEKWTKKRGSVHQEFTGNTTDYFINDVPVKKSEYTDKIESIAKEDIFKLLTSPTYFNEQLHWQDRRKILLEVCGDIADQDVIALNEKLSVLASVLGERSIDEHKKVIASRRKKINEELEKIPVRIDEINHNLPDISGLNQNEITSEISTLKEQIQLKNDEITRIRNGGQIAEKQKQIREIESEMIAVKNELTQATNAKLQTKQRELSEINSKILDLDNQQIAKQRSIGNIENEIKIASEKREKLVAKWSEIDSEVFSHCQDENCATCGQALPSEQIQLAKEKAVAIFNKSKSERLEAVEGEGLAAKNQIEKLEKQLDTEKFQIATLQGTITKLNKDREPLQAEIESIKEQANEAAHDSRLIELNEQIEVLKVEIVELNTSVDAELAKVRSEIAELEGKKCDFESDLMKFEQVKSATKRIDELKAEERNLAEEFEKLEHELYLVEEFTRVKVAMLDEKINKKFKLARFKMFETQVNGGLQEVCETLYNGVPYSSGLNNAARINVGIDIINTLSQHYGFNAPIFIDNRESVTKLAESNSQLISLIVSGLDKKLRVETENRDMREAV</sequence>